<gene>
    <name evidence="1" type="ORF">C8F04DRAFT_1181081</name>
</gene>
<accession>A0AAD6T3N4</accession>
<comment type="caution">
    <text evidence="1">The sequence shown here is derived from an EMBL/GenBank/DDBJ whole genome shotgun (WGS) entry which is preliminary data.</text>
</comment>
<name>A0AAD6T3N4_9AGAR</name>
<evidence type="ECO:0000313" key="2">
    <source>
        <dbReference type="Proteomes" id="UP001218188"/>
    </source>
</evidence>
<dbReference type="AlphaFoldDB" id="A0AAD6T3N4"/>
<protein>
    <submittedName>
        <fullName evidence="1">Uncharacterized protein</fullName>
    </submittedName>
</protein>
<reference evidence="1" key="1">
    <citation type="submission" date="2023-03" db="EMBL/GenBank/DDBJ databases">
        <title>Massive genome expansion in bonnet fungi (Mycena s.s.) driven by repeated elements and novel gene families across ecological guilds.</title>
        <authorList>
            <consortium name="Lawrence Berkeley National Laboratory"/>
            <person name="Harder C.B."/>
            <person name="Miyauchi S."/>
            <person name="Viragh M."/>
            <person name="Kuo A."/>
            <person name="Thoen E."/>
            <person name="Andreopoulos B."/>
            <person name="Lu D."/>
            <person name="Skrede I."/>
            <person name="Drula E."/>
            <person name="Henrissat B."/>
            <person name="Morin E."/>
            <person name="Kohler A."/>
            <person name="Barry K."/>
            <person name="LaButti K."/>
            <person name="Morin E."/>
            <person name="Salamov A."/>
            <person name="Lipzen A."/>
            <person name="Mereny Z."/>
            <person name="Hegedus B."/>
            <person name="Baldrian P."/>
            <person name="Stursova M."/>
            <person name="Weitz H."/>
            <person name="Taylor A."/>
            <person name="Grigoriev I.V."/>
            <person name="Nagy L.G."/>
            <person name="Martin F."/>
            <person name="Kauserud H."/>
        </authorList>
    </citation>
    <scope>NUCLEOTIDE SEQUENCE</scope>
    <source>
        <strain evidence="1">CBHHK200</strain>
    </source>
</reference>
<dbReference type="EMBL" id="JARJCM010000041">
    <property type="protein sequence ID" value="KAJ7036732.1"/>
    <property type="molecule type" value="Genomic_DNA"/>
</dbReference>
<proteinExistence type="predicted"/>
<keyword evidence="2" id="KW-1185">Reference proteome</keyword>
<dbReference type="Proteomes" id="UP001218188">
    <property type="component" value="Unassembled WGS sequence"/>
</dbReference>
<evidence type="ECO:0000313" key="1">
    <source>
        <dbReference type="EMBL" id="KAJ7036732.1"/>
    </source>
</evidence>
<organism evidence="1 2">
    <name type="scientific">Mycena alexandri</name>
    <dbReference type="NCBI Taxonomy" id="1745969"/>
    <lineage>
        <taxon>Eukaryota</taxon>
        <taxon>Fungi</taxon>
        <taxon>Dikarya</taxon>
        <taxon>Basidiomycota</taxon>
        <taxon>Agaricomycotina</taxon>
        <taxon>Agaricomycetes</taxon>
        <taxon>Agaricomycetidae</taxon>
        <taxon>Agaricales</taxon>
        <taxon>Marasmiineae</taxon>
        <taxon>Mycenaceae</taxon>
        <taxon>Mycena</taxon>
    </lineage>
</organism>
<sequence>MAYFWFVFDLDPNKIKLHSACADRQAAGTYCTTLYGSNGHGNRSPVALLVFGGVTVTIKAVGLGSRMRSSVARLVSVPVCRFSFSFSLVWARLSDALAHVDRQSHDEAEKRWD</sequence>